<name>A0ACC2RF31_9FUNG</name>
<protein>
    <submittedName>
        <fullName evidence="1">DRAP deaminase</fullName>
        <ecNumber evidence="1">5.4.99.28</ecNumber>
    </submittedName>
</protein>
<evidence type="ECO:0000313" key="1">
    <source>
        <dbReference type="EMBL" id="KAJ9048672.1"/>
    </source>
</evidence>
<keyword evidence="1" id="KW-0413">Isomerase</keyword>
<evidence type="ECO:0000313" key="2">
    <source>
        <dbReference type="Proteomes" id="UP001165960"/>
    </source>
</evidence>
<organism evidence="1 2">
    <name type="scientific">Entomophthora muscae</name>
    <dbReference type="NCBI Taxonomy" id="34485"/>
    <lineage>
        <taxon>Eukaryota</taxon>
        <taxon>Fungi</taxon>
        <taxon>Fungi incertae sedis</taxon>
        <taxon>Zoopagomycota</taxon>
        <taxon>Entomophthoromycotina</taxon>
        <taxon>Entomophthoromycetes</taxon>
        <taxon>Entomophthorales</taxon>
        <taxon>Entomophthoraceae</taxon>
        <taxon>Entomophthora</taxon>
    </lineage>
</organism>
<dbReference type="Proteomes" id="UP001165960">
    <property type="component" value="Unassembled WGS sequence"/>
</dbReference>
<sequence>MANCDLKRSKDSPILPEKRLKATETEAILVSHEVSEEPSEKKKQIKVKDSTIDEETLLNKPGELDFDFEKWFLNPVQPKPCYYFEKGLRKVKPYYYIYEANAKGRWLKKSILDIFVKEFQDQSPEYYKLAIETGKIRVNKKVVTTGYLIQNGDKIYHLIHRHEPPVSAEPITIISKSDDVIVVYKPSGMPVHPSGRYRYNTLLHILANEFEITKFYPANRLDRLTSGIILIAQNPQVACEFERLMKGGSISKSYYCRVNGEFPEGKIKCDEPIKTFSFKLGLNHVHPDGKLCSTDFERVSFNGTSSLVKCQPLTGRTHQIRVHLLHLGYPIANDPLYKLTDDKDSFICELAKEKSQRSIEESCGGEGWTRCDKCQSYLPPDPSPKERLMWLHAFCYSGPDWSYTTKDLPDWAQESYKG</sequence>
<dbReference type="EMBL" id="QTSX02007345">
    <property type="protein sequence ID" value="KAJ9048672.1"/>
    <property type="molecule type" value="Genomic_DNA"/>
</dbReference>
<accession>A0ACC2RF31</accession>
<proteinExistence type="predicted"/>
<comment type="caution">
    <text evidence="1">The sequence shown here is derived from an EMBL/GenBank/DDBJ whole genome shotgun (WGS) entry which is preliminary data.</text>
</comment>
<reference evidence="1" key="1">
    <citation type="submission" date="2022-04" db="EMBL/GenBank/DDBJ databases">
        <title>Genome of the entomopathogenic fungus Entomophthora muscae.</title>
        <authorList>
            <person name="Elya C."/>
            <person name="Lovett B.R."/>
            <person name="Lee E."/>
            <person name="Macias A.M."/>
            <person name="Hajek A.E."/>
            <person name="De Bivort B.L."/>
            <person name="Kasson M.T."/>
            <person name="De Fine Licht H.H."/>
            <person name="Stajich J.E."/>
        </authorList>
    </citation>
    <scope>NUCLEOTIDE SEQUENCE</scope>
    <source>
        <strain evidence="1">Berkeley</strain>
    </source>
</reference>
<keyword evidence="2" id="KW-1185">Reference proteome</keyword>
<gene>
    <name evidence="1" type="primary">RIB2_3</name>
    <name evidence="1" type="ORF">DSO57_1032553</name>
</gene>
<dbReference type="EC" id="5.4.99.28" evidence="1"/>